<proteinExistence type="predicted"/>
<organism evidence="1">
    <name type="scientific">Rhizophora mucronata</name>
    <name type="common">Asiatic mangrove</name>
    <dbReference type="NCBI Taxonomy" id="61149"/>
    <lineage>
        <taxon>Eukaryota</taxon>
        <taxon>Viridiplantae</taxon>
        <taxon>Streptophyta</taxon>
        <taxon>Embryophyta</taxon>
        <taxon>Tracheophyta</taxon>
        <taxon>Spermatophyta</taxon>
        <taxon>Magnoliopsida</taxon>
        <taxon>eudicotyledons</taxon>
        <taxon>Gunneridae</taxon>
        <taxon>Pentapetalae</taxon>
        <taxon>rosids</taxon>
        <taxon>fabids</taxon>
        <taxon>Malpighiales</taxon>
        <taxon>Rhizophoraceae</taxon>
        <taxon>Rhizophora</taxon>
    </lineage>
</organism>
<sequence>MSGHVIESQLKPYKSQIKSRKSNKLRYVRYRFLESLGEIRRKIGCFYQKYAVF</sequence>
<evidence type="ECO:0000313" key="1">
    <source>
        <dbReference type="EMBL" id="MBX00207.1"/>
    </source>
</evidence>
<protein>
    <submittedName>
        <fullName evidence="1">Uncharacterized protein</fullName>
    </submittedName>
</protein>
<dbReference type="AlphaFoldDB" id="A0A2P2K3B2"/>
<accession>A0A2P2K3B2</accession>
<dbReference type="EMBL" id="GGEC01019723">
    <property type="protein sequence ID" value="MBX00207.1"/>
    <property type="molecule type" value="Transcribed_RNA"/>
</dbReference>
<name>A0A2P2K3B2_RHIMU</name>
<reference evidence="1" key="1">
    <citation type="submission" date="2018-02" db="EMBL/GenBank/DDBJ databases">
        <title>Rhizophora mucronata_Transcriptome.</title>
        <authorList>
            <person name="Meera S.P."/>
            <person name="Sreeshan A."/>
            <person name="Augustine A."/>
        </authorList>
    </citation>
    <scope>NUCLEOTIDE SEQUENCE</scope>
    <source>
        <tissue evidence="1">Leaf</tissue>
    </source>
</reference>